<evidence type="ECO:0000313" key="2">
    <source>
        <dbReference type="Proteomes" id="UP000299102"/>
    </source>
</evidence>
<comment type="caution">
    <text evidence="1">The sequence shown here is derived from an EMBL/GenBank/DDBJ whole genome shotgun (WGS) entry which is preliminary data.</text>
</comment>
<organism evidence="1 2">
    <name type="scientific">Eumeta variegata</name>
    <name type="common">Bagworm moth</name>
    <name type="synonym">Eumeta japonica</name>
    <dbReference type="NCBI Taxonomy" id="151549"/>
    <lineage>
        <taxon>Eukaryota</taxon>
        <taxon>Metazoa</taxon>
        <taxon>Ecdysozoa</taxon>
        <taxon>Arthropoda</taxon>
        <taxon>Hexapoda</taxon>
        <taxon>Insecta</taxon>
        <taxon>Pterygota</taxon>
        <taxon>Neoptera</taxon>
        <taxon>Endopterygota</taxon>
        <taxon>Lepidoptera</taxon>
        <taxon>Glossata</taxon>
        <taxon>Ditrysia</taxon>
        <taxon>Tineoidea</taxon>
        <taxon>Psychidae</taxon>
        <taxon>Oiketicinae</taxon>
        <taxon>Eumeta</taxon>
    </lineage>
</organism>
<reference evidence="1 2" key="1">
    <citation type="journal article" date="2019" name="Commun. Biol.">
        <title>The bagworm genome reveals a unique fibroin gene that provides high tensile strength.</title>
        <authorList>
            <person name="Kono N."/>
            <person name="Nakamura H."/>
            <person name="Ohtoshi R."/>
            <person name="Tomita M."/>
            <person name="Numata K."/>
            <person name="Arakawa K."/>
        </authorList>
    </citation>
    <scope>NUCLEOTIDE SEQUENCE [LARGE SCALE GENOMIC DNA]</scope>
</reference>
<keyword evidence="2" id="KW-1185">Reference proteome</keyword>
<gene>
    <name evidence="1" type="ORF">EVAR_13120_1</name>
</gene>
<dbReference type="EMBL" id="BGZK01000147">
    <property type="protein sequence ID" value="GBP23100.1"/>
    <property type="molecule type" value="Genomic_DNA"/>
</dbReference>
<accession>A0A4C1UAG0</accession>
<name>A0A4C1UAG0_EUMVA</name>
<dbReference type="AlphaFoldDB" id="A0A4C1UAG0"/>
<protein>
    <submittedName>
        <fullName evidence="1">Uncharacterized protein</fullName>
    </submittedName>
</protein>
<sequence length="143" mass="16341">MVKLTKNSAAHFRAVTGVKVSPLKVRIQSSYMYKSDLMLDDGRSFPIFCCSAVRERRAGRDLAGLVGALRHRLSPRRNRLNNNYYCSATFYRERLVRGGPPRDATTARAYLLKGIKFGLGLGRDERYLRTHTFYAHPDISQQE</sequence>
<dbReference type="Proteomes" id="UP000299102">
    <property type="component" value="Unassembled WGS sequence"/>
</dbReference>
<proteinExistence type="predicted"/>
<evidence type="ECO:0000313" key="1">
    <source>
        <dbReference type="EMBL" id="GBP23100.1"/>
    </source>
</evidence>